<feature type="compositionally biased region" description="Polar residues" evidence="1">
    <location>
        <begin position="70"/>
        <end position="81"/>
    </location>
</feature>
<sequence length="121" mass="12220">MLASLRLVSRATPSPLARNFTSSAMARSSGKGGQGMDQGPTETGTPGSASVDDIASSEGAYDGDKPHYAETQSADAPSRNLQKPGADMSKTAASSKPAEHAPAQNQPESKGQAPGSGPHGR</sequence>
<dbReference type="GeneID" id="37271334"/>
<organism evidence="2 3">
    <name type="scientific">Tilletiopsis washingtonensis</name>
    <dbReference type="NCBI Taxonomy" id="58919"/>
    <lineage>
        <taxon>Eukaryota</taxon>
        <taxon>Fungi</taxon>
        <taxon>Dikarya</taxon>
        <taxon>Basidiomycota</taxon>
        <taxon>Ustilaginomycotina</taxon>
        <taxon>Exobasidiomycetes</taxon>
        <taxon>Entylomatales</taxon>
        <taxon>Entylomatales incertae sedis</taxon>
        <taxon>Tilletiopsis</taxon>
    </lineage>
</organism>
<proteinExistence type="predicted"/>
<dbReference type="RefSeq" id="XP_025601357.1">
    <property type="nucleotide sequence ID" value="XM_025743790.1"/>
</dbReference>
<protein>
    <submittedName>
        <fullName evidence="2">Uncharacterized protein</fullName>
    </submittedName>
</protein>
<dbReference type="Proteomes" id="UP000245946">
    <property type="component" value="Unassembled WGS sequence"/>
</dbReference>
<evidence type="ECO:0000313" key="3">
    <source>
        <dbReference type="Proteomes" id="UP000245946"/>
    </source>
</evidence>
<feature type="region of interest" description="Disordered" evidence="1">
    <location>
        <begin position="1"/>
        <end position="121"/>
    </location>
</feature>
<evidence type="ECO:0000313" key="2">
    <source>
        <dbReference type="EMBL" id="PWO01079.1"/>
    </source>
</evidence>
<dbReference type="EMBL" id="KZ819283">
    <property type="protein sequence ID" value="PWO01079.1"/>
    <property type="molecule type" value="Genomic_DNA"/>
</dbReference>
<dbReference type="AlphaFoldDB" id="A0A316ZIZ8"/>
<keyword evidence="3" id="KW-1185">Reference proteome</keyword>
<reference evidence="2 3" key="1">
    <citation type="journal article" date="2018" name="Mol. Biol. Evol.">
        <title>Broad Genomic Sampling Reveals a Smut Pathogenic Ancestry of the Fungal Clade Ustilaginomycotina.</title>
        <authorList>
            <person name="Kijpornyongpan T."/>
            <person name="Mondo S.J."/>
            <person name="Barry K."/>
            <person name="Sandor L."/>
            <person name="Lee J."/>
            <person name="Lipzen A."/>
            <person name="Pangilinan J."/>
            <person name="LaButti K."/>
            <person name="Hainaut M."/>
            <person name="Henrissat B."/>
            <person name="Grigoriev I.V."/>
            <person name="Spatafora J.W."/>
            <person name="Aime M.C."/>
        </authorList>
    </citation>
    <scope>NUCLEOTIDE SEQUENCE [LARGE SCALE GENOMIC DNA]</scope>
    <source>
        <strain evidence="2 3">MCA 4186</strain>
    </source>
</reference>
<evidence type="ECO:0000256" key="1">
    <source>
        <dbReference type="SAM" id="MobiDB-lite"/>
    </source>
</evidence>
<name>A0A316ZIZ8_9BASI</name>
<gene>
    <name evidence="2" type="ORF">FA09DRAFT_335717</name>
</gene>
<accession>A0A316ZIZ8</accession>